<sequence>MATVTPKVLFRGAATTGVTTTLYTVPGSTSTVVTSIVVTNTAASAATFNLQLNGINIATLVAIAANSFVVIDLKQILTAGQILAGGASATTVNFHVSGTEIA</sequence>
<accession>A0A6J5SU16</accession>
<organism evidence="1">
    <name type="scientific">uncultured Caudovirales phage</name>
    <dbReference type="NCBI Taxonomy" id="2100421"/>
    <lineage>
        <taxon>Viruses</taxon>
        <taxon>Duplodnaviria</taxon>
        <taxon>Heunggongvirae</taxon>
        <taxon>Uroviricota</taxon>
        <taxon>Caudoviricetes</taxon>
        <taxon>Peduoviridae</taxon>
        <taxon>Maltschvirus</taxon>
        <taxon>Maltschvirus maltsch</taxon>
    </lineage>
</organism>
<reference evidence="1" key="1">
    <citation type="submission" date="2020-05" db="EMBL/GenBank/DDBJ databases">
        <authorList>
            <person name="Chiriac C."/>
            <person name="Salcher M."/>
            <person name="Ghai R."/>
            <person name="Kavagutti S V."/>
        </authorList>
    </citation>
    <scope>NUCLEOTIDE SEQUENCE</scope>
</reference>
<dbReference type="EMBL" id="LR797470">
    <property type="protein sequence ID" value="CAB4218214.1"/>
    <property type="molecule type" value="Genomic_DNA"/>
</dbReference>
<proteinExistence type="predicted"/>
<name>A0A6J5SU16_9CAUD</name>
<evidence type="ECO:0000313" key="1">
    <source>
        <dbReference type="EMBL" id="CAB4218214.1"/>
    </source>
</evidence>
<gene>
    <name evidence="1" type="ORF">UFOVP1608_15</name>
</gene>
<protein>
    <submittedName>
        <fullName evidence="1">Uncharacterized protein</fullName>
    </submittedName>
</protein>